<name>E2D7C9_BRAPC</name>
<dbReference type="InterPro" id="IPR034751">
    <property type="entry name" value="Yippee"/>
</dbReference>
<proteinExistence type="predicted"/>
<gene>
    <name evidence="2" type="primary">yepl</name>
</gene>
<sequence>QKYKEGKYIIELIHLIKENGWDDYMAWNECKSSKMFSKNVSSFAFLNFKSSSSGDCAQKLAQKIA</sequence>
<evidence type="ECO:0000259" key="1">
    <source>
        <dbReference type="PROSITE" id="PS51792"/>
    </source>
</evidence>
<dbReference type="EMBL" id="GQ894789">
    <property type="protein sequence ID" value="ADN83789.1"/>
    <property type="molecule type" value="Genomic_DNA"/>
</dbReference>
<dbReference type="AlphaFoldDB" id="E2D7C9"/>
<evidence type="ECO:0000313" key="3">
    <source>
        <dbReference type="EMBL" id="ADN83790.1"/>
    </source>
</evidence>
<feature type="non-terminal residue" evidence="2">
    <location>
        <position position="1"/>
    </location>
</feature>
<dbReference type="PROSITE" id="PS51792">
    <property type="entry name" value="YIPPEE"/>
    <property type="match status" value="1"/>
</dbReference>
<reference evidence="2" key="1">
    <citation type="journal article" date="2011" name="Hydrobiologia">
        <title>Development of genomic resources for the phylogenetic analysis of the Brachionus plicatilis species complex (Rotifera: Monogononta).</title>
        <authorList>
            <person name="Montero-Pau J."/>
            <person name="Gomez A."/>
        </authorList>
    </citation>
    <scope>NUCLEOTIDE SEQUENCE</scope>
    <source>
        <strain evidence="2">Bsal45</strain>
        <strain evidence="3">L1</strain>
    </source>
</reference>
<organism evidence="2">
    <name type="scientific">Brachionus plicatilis</name>
    <name type="common">Marine rotifer</name>
    <name type="synonym">Brachionus muelleri</name>
    <dbReference type="NCBI Taxonomy" id="10195"/>
    <lineage>
        <taxon>Eukaryota</taxon>
        <taxon>Metazoa</taxon>
        <taxon>Spiralia</taxon>
        <taxon>Gnathifera</taxon>
        <taxon>Rotifera</taxon>
        <taxon>Eurotatoria</taxon>
        <taxon>Monogononta</taxon>
        <taxon>Pseudotrocha</taxon>
        <taxon>Ploima</taxon>
        <taxon>Brachionidae</taxon>
        <taxon>Brachionus</taxon>
    </lineage>
</organism>
<dbReference type="EMBL" id="GQ894790">
    <property type="protein sequence ID" value="ADN83790.1"/>
    <property type="molecule type" value="Genomic_DNA"/>
</dbReference>
<evidence type="ECO:0000313" key="2">
    <source>
        <dbReference type="EMBL" id="ADN83789.1"/>
    </source>
</evidence>
<accession>E2D7C9</accession>
<feature type="domain" description="Yippee" evidence="1">
    <location>
        <begin position="1"/>
        <end position="19"/>
    </location>
</feature>
<protein>
    <submittedName>
        <fullName evidence="2">Yippee-like protein</fullName>
    </submittedName>
</protein>